<dbReference type="EMBL" id="FO082060">
    <property type="protein sequence ID" value="CCE24814.1"/>
    <property type="molecule type" value="Genomic_DNA"/>
</dbReference>
<evidence type="ECO:0000256" key="1">
    <source>
        <dbReference type="SAM" id="MobiDB-lite"/>
    </source>
</evidence>
<organism evidence="2 3">
    <name type="scientific">Methylotuvimicrobium alcaliphilum (strain DSM 19304 / NCIMB 14124 / VKM B-2133 / 20Z)</name>
    <name type="common">Methylomicrobium alcaliphilum</name>
    <dbReference type="NCBI Taxonomy" id="1091494"/>
    <lineage>
        <taxon>Bacteria</taxon>
        <taxon>Pseudomonadati</taxon>
        <taxon>Pseudomonadota</taxon>
        <taxon>Gammaproteobacteria</taxon>
        <taxon>Methylococcales</taxon>
        <taxon>Methylococcaceae</taxon>
        <taxon>Methylotuvimicrobium</taxon>
    </lineage>
</organism>
<accession>G4T372</accession>
<dbReference type="Proteomes" id="UP000008315">
    <property type="component" value="Chromosome"/>
</dbReference>
<dbReference type="PATRIC" id="fig|271065.3.peg.3243"/>
<protein>
    <submittedName>
        <fullName evidence="2">Uncharacterized protein</fullName>
    </submittedName>
</protein>
<dbReference type="STRING" id="1091494.MEALZ_3149"/>
<dbReference type="AlphaFoldDB" id="G4T372"/>
<feature type="region of interest" description="Disordered" evidence="1">
    <location>
        <begin position="1"/>
        <end position="57"/>
    </location>
</feature>
<keyword evidence="3" id="KW-1185">Reference proteome</keyword>
<name>G4T372_META2</name>
<sequence>MIEIQPIVPTYPVIKPAKVTNDEDRPGKKKQQNEQEKGSESEQQDDTGPAQHIDEVV</sequence>
<dbReference type="HOGENOM" id="CLU_2991483_0_0_6"/>
<feature type="compositionally biased region" description="Basic and acidic residues" evidence="1">
    <location>
        <begin position="20"/>
        <end position="40"/>
    </location>
</feature>
<dbReference type="KEGG" id="mah:MEALZ_3149"/>
<gene>
    <name evidence="2" type="ordered locus">MEALZ_3149</name>
</gene>
<evidence type="ECO:0000313" key="2">
    <source>
        <dbReference type="EMBL" id="CCE24814.1"/>
    </source>
</evidence>
<dbReference type="RefSeq" id="WP_014149574.1">
    <property type="nucleotide sequence ID" value="NC_016112.1"/>
</dbReference>
<evidence type="ECO:0000313" key="3">
    <source>
        <dbReference type="Proteomes" id="UP000008315"/>
    </source>
</evidence>
<reference evidence="3" key="1">
    <citation type="journal article" date="2012" name="J. Bacteriol.">
        <title>Genome sequence of the haloalkaliphilic methanotrophic bacterium Methylomicrobium alcaliphilum 20Z.</title>
        <authorList>
            <person name="Vuilleumier S."/>
            <person name="Khmelenina V.N."/>
            <person name="Bringel F."/>
            <person name="Reshetnikov A.S."/>
            <person name="Lajus A."/>
            <person name="Mangenot S."/>
            <person name="Rouy Z."/>
            <person name="Op den Camp H.J."/>
            <person name="Jetten M.S."/>
            <person name="Dispirito A.A."/>
            <person name="Dunfield P."/>
            <person name="Klotz M.G."/>
            <person name="Semrau J.D."/>
            <person name="Stein L.Y."/>
            <person name="Barbe V."/>
            <person name="Medigue C."/>
            <person name="Trotsenko Y.A."/>
            <person name="Kalyuzhnaya M.G."/>
        </authorList>
    </citation>
    <scope>NUCLEOTIDE SEQUENCE [LARGE SCALE GENOMIC DNA]</scope>
    <source>
        <strain evidence="3">DSM 19304 / NCIMB 14124 / VKM B-2133 / 20Z</strain>
    </source>
</reference>
<proteinExistence type="predicted"/>